<dbReference type="VEuPathDB" id="ToxoDB:TGCAST_360570"/>
<sequence length="352" mass="38584">MRLRSCRPLYRVPVSQELLLSEENVCSLVEGCRRRFRFSATGAFPSALVLHLGRSSCSAEFLPQVSVLDYYCTASSERPAGIAHEAFCTLFDLSEDRFTCILPRSPAVSSVGDAASTRRRMQSVLPLVLRRCRGILQRFATSSMSSPTSASSASVNSSVNSLGSLPCSGAEAHRSAGRLPSGDRGASSSYPTRSPQLGRFQLLLFVLSRLRSLRTSPLAFEEDQEKDDEFQALEESAGPDSGDCLQGDARGLQAVRPQQRRAAALRASGEKKSASGLEEFGEFTERERSRSRNAKERETTAKETDREKSLARRFFALFSAPRSGSFFSAFFQSGGLTLAARNSESETRFHSE</sequence>
<comment type="caution">
    <text evidence="2">The sequence shown here is derived from an EMBL/GenBank/DDBJ whole genome shotgun (WGS) entry which is preliminary data.</text>
</comment>
<proteinExistence type="predicted"/>
<evidence type="ECO:0000313" key="3">
    <source>
        <dbReference type="Proteomes" id="UP000284452"/>
    </source>
</evidence>
<evidence type="ECO:0000313" key="2">
    <source>
        <dbReference type="EMBL" id="RQX73047.1"/>
    </source>
</evidence>
<organism evidence="2 3">
    <name type="scientific">Toxoplasma gondii CAST</name>
    <dbReference type="NCBI Taxonomy" id="943122"/>
    <lineage>
        <taxon>Eukaryota</taxon>
        <taxon>Sar</taxon>
        <taxon>Alveolata</taxon>
        <taxon>Apicomplexa</taxon>
        <taxon>Conoidasida</taxon>
        <taxon>Coccidia</taxon>
        <taxon>Eucoccidiorida</taxon>
        <taxon>Eimeriorina</taxon>
        <taxon>Sarcocystidae</taxon>
        <taxon>Toxoplasma</taxon>
    </lineage>
</organism>
<feature type="compositionally biased region" description="Acidic residues" evidence="1">
    <location>
        <begin position="220"/>
        <end position="232"/>
    </location>
</feature>
<name>A0A3R7YU18_TOXGO</name>
<dbReference type="EMBL" id="AHIV02000697">
    <property type="protein sequence ID" value="RQX73047.1"/>
    <property type="molecule type" value="Genomic_DNA"/>
</dbReference>
<dbReference type="Proteomes" id="UP000284452">
    <property type="component" value="Unassembled WGS sequence"/>
</dbReference>
<reference evidence="2 3" key="1">
    <citation type="submission" date="2017-10" db="EMBL/GenBank/DDBJ databases">
        <authorList>
            <person name="Sibley D."/>
            <person name="Venepally P."/>
            <person name="Karamycheva S."/>
            <person name="Hadjithomas M."/>
            <person name="Khan A."/>
            <person name="Brunk B."/>
            <person name="Roos D."/>
            <person name="Caler E."/>
            <person name="Lorenzi H."/>
        </authorList>
    </citation>
    <scope>NUCLEOTIDE SEQUENCE [LARGE SCALE GENOMIC DNA]</scope>
    <source>
        <strain evidence="2 3">CAST</strain>
    </source>
</reference>
<evidence type="ECO:0000256" key="1">
    <source>
        <dbReference type="SAM" id="MobiDB-lite"/>
    </source>
</evidence>
<accession>A0A3R7YU18</accession>
<gene>
    <name evidence="2" type="ORF">TGCAST_360570</name>
</gene>
<feature type="region of interest" description="Disordered" evidence="1">
    <location>
        <begin position="265"/>
        <end position="306"/>
    </location>
</feature>
<feature type="region of interest" description="Disordered" evidence="1">
    <location>
        <begin position="220"/>
        <end position="248"/>
    </location>
</feature>
<feature type="region of interest" description="Disordered" evidence="1">
    <location>
        <begin position="169"/>
        <end position="193"/>
    </location>
</feature>
<feature type="compositionally biased region" description="Basic and acidic residues" evidence="1">
    <location>
        <begin position="283"/>
        <end position="306"/>
    </location>
</feature>
<dbReference type="AlphaFoldDB" id="A0A3R7YU18"/>
<protein>
    <submittedName>
        <fullName evidence="2">Uncharacterized protein</fullName>
    </submittedName>
</protein>